<accession>A0A4R2Q7E4</accession>
<proteinExistence type="predicted"/>
<comment type="caution">
    <text evidence="1">The sequence shown here is derived from an EMBL/GenBank/DDBJ whole genome shotgun (WGS) entry which is preliminary data.</text>
</comment>
<dbReference type="Gene3D" id="3.30.2000.30">
    <property type="match status" value="1"/>
</dbReference>
<reference evidence="1 2" key="1">
    <citation type="submission" date="2019-03" db="EMBL/GenBank/DDBJ databases">
        <title>Genomic Encyclopedia of Type Strains, Phase IV (KMG-IV): sequencing the most valuable type-strain genomes for metagenomic binning, comparative biology and taxonomic classification.</title>
        <authorList>
            <person name="Goeker M."/>
        </authorList>
    </citation>
    <scope>NUCLEOTIDE SEQUENCE [LARGE SCALE GENOMIC DNA]</scope>
    <source>
        <strain evidence="1 2">DSM 18063</strain>
    </source>
</reference>
<dbReference type="EMBL" id="SLXP01000001">
    <property type="protein sequence ID" value="TCP43934.1"/>
    <property type="molecule type" value="Genomic_DNA"/>
</dbReference>
<evidence type="ECO:0000313" key="2">
    <source>
        <dbReference type="Proteomes" id="UP000294835"/>
    </source>
</evidence>
<keyword evidence="2" id="KW-1185">Reference proteome</keyword>
<dbReference type="Pfam" id="PF11367">
    <property type="entry name" value="Tail_completion_gp17"/>
    <property type="match status" value="1"/>
</dbReference>
<dbReference type="RefSeq" id="WP_132460100.1">
    <property type="nucleotide sequence ID" value="NZ_SLXP01000001.1"/>
</dbReference>
<dbReference type="AlphaFoldDB" id="A0A4R2Q7E4"/>
<organism evidence="1 2">
    <name type="scientific">Rhodovulum marinum</name>
    <dbReference type="NCBI Taxonomy" id="320662"/>
    <lineage>
        <taxon>Bacteria</taxon>
        <taxon>Pseudomonadati</taxon>
        <taxon>Pseudomonadota</taxon>
        <taxon>Alphaproteobacteria</taxon>
        <taxon>Rhodobacterales</taxon>
        <taxon>Paracoccaceae</taxon>
        <taxon>Rhodovulum</taxon>
    </lineage>
</organism>
<dbReference type="OrthoDB" id="7630456at2"/>
<dbReference type="InterPro" id="IPR053745">
    <property type="entry name" value="Viral_Tail_Comp_sf"/>
</dbReference>
<gene>
    <name evidence="1" type="ORF">EV662_10117</name>
</gene>
<protein>
    <submittedName>
        <fullName evidence="1">Uncharacterized protein DUF3168</fullName>
    </submittedName>
</protein>
<evidence type="ECO:0000313" key="1">
    <source>
        <dbReference type="EMBL" id="TCP43934.1"/>
    </source>
</evidence>
<dbReference type="InterPro" id="IPR021508">
    <property type="entry name" value="Gp17-like"/>
</dbReference>
<name>A0A4R2Q7E4_9RHOB</name>
<sequence>MDEFALQTALFERLSGDAALAGLGVTVCDAPAQGEDGDAAAAFPRVAIGEMDVRDVGTKGSDLFDVIVRVHTFSASGSHAEARAIQRRIFELLHRAAFAVPGHNLVMIRRERSTIDRDPDRLRHGLCEYRLLIEPL</sequence>
<dbReference type="Proteomes" id="UP000294835">
    <property type="component" value="Unassembled WGS sequence"/>
</dbReference>